<feature type="compositionally biased region" description="Low complexity" evidence="1">
    <location>
        <begin position="422"/>
        <end position="440"/>
    </location>
</feature>
<feature type="compositionally biased region" description="Basic residues" evidence="1">
    <location>
        <begin position="108"/>
        <end position="118"/>
    </location>
</feature>
<accession>A0ABD3PHK5</accession>
<reference evidence="2 3" key="1">
    <citation type="journal article" date="2020" name="G3 (Bethesda)">
        <title>Improved Reference Genome for Cyclotella cryptica CCMP332, a Model for Cell Wall Morphogenesis, Salinity Adaptation, and Lipid Production in Diatoms (Bacillariophyta).</title>
        <authorList>
            <person name="Roberts W.R."/>
            <person name="Downey K.M."/>
            <person name="Ruck E.C."/>
            <person name="Traller J.C."/>
            <person name="Alverson A.J."/>
        </authorList>
    </citation>
    <scope>NUCLEOTIDE SEQUENCE [LARGE SCALE GENOMIC DNA]</scope>
    <source>
        <strain evidence="2 3">CCMP332</strain>
    </source>
</reference>
<feature type="region of interest" description="Disordered" evidence="1">
    <location>
        <begin position="1"/>
        <end position="34"/>
    </location>
</feature>
<feature type="compositionally biased region" description="Acidic residues" evidence="1">
    <location>
        <begin position="123"/>
        <end position="140"/>
    </location>
</feature>
<evidence type="ECO:0000256" key="1">
    <source>
        <dbReference type="SAM" id="MobiDB-lite"/>
    </source>
</evidence>
<evidence type="ECO:0000313" key="3">
    <source>
        <dbReference type="Proteomes" id="UP001516023"/>
    </source>
</evidence>
<dbReference type="EMBL" id="JABMIG020000176">
    <property type="protein sequence ID" value="KAL3787362.1"/>
    <property type="molecule type" value="Genomic_DNA"/>
</dbReference>
<feature type="compositionally biased region" description="Polar residues" evidence="1">
    <location>
        <begin position="441"/>
        <end position="454"/>
    </location>
</feature>
<name>A0ABD3PHK5_9STRA</name>
<keyword evidence="3" id="KW-1185">Reference proteome</keyword>
<feature type="compositionally biased region" description="Polar residues" evidence="1">
    <location>
        <begin position="474"/>
        <end position="484"/>
    </location>
</feature>
<dbReference type="Proteomes" id="UP001516023">
    <property type="component" value="Unassembled WGS sequence"/>
</dbReference>
<feature type="region of interest" description="Disordered" evidence="1">
    <location>
        <begin position="411"/>
        <end position="507"/>
    </location>
</feature>
<feature type="compositionally biased region" description="Basic and acidic residues" evidence="1">
    <location>
        <begin position="456"/>
        <end position="472"/>
    </location>
</feature>
<comment type="caution">
    <text evidence="2">The sequence shown here is derived from an EMBL/GenBank/DDBJ whole genome shotgun (WGS) entry which is preliminary data.</text>
</comment>
<sequence>MATPPPFHVLFLPGGNRTRESRCHPGDSSPATRVDYLSRRREFWRKKASKRRIDPSDSSEYSVSADIISSSGDDGEVLHRLATPLELALVECCERVAPDHGQSTTQKPIHRSRLHRPVRPSNYDDDSDSSNDEDQSEEAESEPKRVESQKSGILRRGKECHFLSLLCMYCTSQALGHRALALAILQRTVDWEAVCFSLGHEGQASSNRINHFLNAGGMKLLARWLVDSFTLVPSQHSHIVSPTGSLLLPILQLLKSIPFNKDIVVASHIHKIIKRLKKAIDALVDGLDPSHLKEKHPITGGLNVGIVLCALDELMSTWKEAAAAKIEPNGVTKGGCDAELEQSPFDRLRKQLESRFDDLVTLQNEGGVPPDWLPKSISSIISGKSNLLAMHANSFKPAISVETNGIVTPSNNQKQLCSNTPSQIQKQKSTKSSQIMQQQINGNCHPQKSSTVGDTRTWEKFMSRKRKERDALSGRTSPAQSQKSNHPESSKRVTWADRPQVRSAMPAPLTEVRTFVKDVIDEDDDRSQQNLHHVTDRDMLCLSMAVKDEATDDSELDDLCVDPDMF</sequence>
<gene>
    <name evidence="2" type="ORF">HJC23_004387</name>
</gene>
<feature type="compositionally biased region" description="Basic and acidic residues" evidence="1">
    <location>
        <begin position="485"/>
        <end position="495"/>
    </location>
</feature>
<proteinExistence type="predicted"/>
<feature type="compositionally biased region" description="Polar residues" evidence="1">
    <location>
        <begin position="411"/>
        <end position="421"/>
    </location>
</feature>
<feature type="region of interest" description="Disordered" evidence="1">
    <location>
        <begin position="99"/>
        <end position="150"/>
    </location>
</feature>
<dbReference type="AlphaFoldDB" id="A0ABD3PHK5"/>
<feature type="compositionally biased region" description="Low complexity" evidence="1">
    <location>
        <begin position="58"/>
        <end position="69"/>
    </location>
</feature>
<evidence type="ECO:0000313" key="2">
    <source>
        <dbReference type="EMBL" id="KAL3787362.1"/>
    </source>
</evidence>
<protein>
    <submittedName>
        <fullName evidence="2">Uncharacterized protein</fullName>
    </submittedName>
</protein>
<feature type="region of interest" description="Disordered" evidence="1">
    <location>
        <begin position="47"/>
        <end position="69"/>
    </location>
</feature>
<organism evidence="2 3">
    <name type="scientific">Cyclotella cryptica</name>
    <dbReference type="NCBI Taxonomy" id="29204"/>
    <lineage>
        <taxon>Eukaryota</taxon>
        <taxon>Sar</taxon>
        <taxon>Stramenopiles</taxon>
        <taxon>Ochrophyta</taxon>
        <taxon>Bacillariophyta</taxon>
        <taxon>Coscinodiscophyceae</taxon>
        <taxon>Thalassiosirophycidae</taxon>
        <taxon>Stephanodiscales</taxon>
        <taxon>Stephanodiscaceae</taxon>
        <taxon>Cyclotella</taxon>
    </lineage>
</organism>